<dbReference type="WBParaSite" id="ECPE_0000640601-mRNA-1">
    <property type="protein sequence ID" value="ECPE_0000640601-mRNA-1"/>
    <property type="gene ID" value="ECPE_0000640601"/>
</dbReference>
<name>A0A183AHF8_9TREM</name>
<dbReference type="Proteomes" id="UP000272942">
    <property type="component" value="Unassembled WGS sequence"/>
</dbReference>
<dbReference type="EMBL" id="UZAN01043391">
    <property type="protein sequence ID" value="VDP78270.1"/>
    <property type="molecule type" value="Genomic_DNA"/>
</dbReference>
<evidence type="ECO:0000313" key="2">
    <source>
        <dbReference type="EMBL" id="VDP78270.1"/>
    </source>
</evidence>
<dbReference type="AlphaFoldDB" id="A0A183AHF8"/>
<feature type="compositionally biased region" description="Polar residues" evidence="1">
    <location>
        <begin position="65"/>
        <end position="74"/>
    </location>
</feature>
<proteinExistence type="predicted"/>
<reference evidence="4" key="1">
    <citation type="submission" date="2016-06" db="UniProtKB">
        <authorList>
            <consortium name="WormBaseParasite"/>
        </authorList>
    </citation>
    <scope>IDENTIFICATION</scope>
</reference>
<keyword evidence="3" id="KW-1185">Reference proteome</keyword>
<evidence type="ECO:0000256" key="1">
    <source>
        <dbReference type="SAM" id="MobiDB-lite"/>
    </source>
</evidence>
<evidence type="ECO:0000313" key="4">
    <source>
        <dbReference type="WBParaSite" id="ECPE_0000640601-mRNA-1"/>
    </source>
</evidence>
<feature type="compositionally biased region" description="Pro residues" evidence="1">
    <location>
        <begin position="46"/>
        <end position="61"/>
    </location>
</feature>
<gene>
    <name evidence="2" type="ORF">ECPE_LOCUS6393</name>
</gene>
<accession>A0A183AHF8</accession>
<sequence>MACDSASEARGVAGVGIALSVTAERSLLEWITINSRPCAVSSRVTPLPPPPPPPQRPPPPTTTTNKNTATQYSR</sequence>
<evidence type="ECO:0000313" key="3">
    <source>
        <dbReference type="Proteomes" id="UP000272942"/>
    </source>
</evidence>
<reference evidence="2 3" key="2">
    <citation type="submission" date="2018-11" db="EMBL/GenBank/DDBJ databases">
        <authorList>
            <consortium name="Pathogen Informatics"/>
        </authorList>
    </citation>
    <scope>NUCLEOTIDE SEQUENCE [LARGE SCALE GENOMIC DNA]</scope>
    <source>
        <strain evidence="2 3">Egypt</strain>
    </source>
</reference>
<organism evidence="4">
    <name type="scientific">Echinostoma caproni</name>
    <dbReference type="NCBI Taxonomy" id="27848"/>
    <lineage>
        <taxon>Eukaryota</taxon>
        <taxon>Metazoa</taxon>
        <taxon>Spiralia</taxon>
        <taxon>Lophotrochozoa</taxon>
        <taxon>Platyhelminthes</taxon>
        <taxon>Trematoda</taxon>
        <taxon>Digenea</taxon>
        <taxon>Plagiorchiida</taxon>
        <taxon>Echinostomata</taxon>
        <taxon>Echinostomatoidea</taxon>
        <taxon>Echinostomatidae</taxon>
        <taxon>Echinostoma</taxon>
    </lineage>
</organism>
<feature type="region of interest" description="Disordered" evidence="1">
    <location>
        <begin position="39"/>
        <end position="74"/>
    </location>
</feature>
<dbReference type="OrthoDB" id="6278246at2759"/>
<protein>
    <submittedName>
        <fullName evidence="2 4">Uncharacterized protein</fullName>
    </submittedName>
</protein>